<sequence length="545" mass="63949">MAQIHVYSRGIVMDDYNSAIKRNHESFMMGDVKASSEYIYPNQKEDANQIMNVFYTQEVRVISIVKKTKVGMDGLMIELAFRMTTHSDDTFVLHRNNVFFITGMSNKSWENDMKDKIPTCFKENVYHHGKLQRLNTKLKDIKNAFIIIDEIDSGDKEYQKLHLILKESGILDMKYMEDNNIRLAVVSATMINELREFYKWGDKHYTHYMNIPDMYIGHDEFLQLGIIQEYYPIHDIESADRWIQEDILQHYGIDYRVHIVRTSEKHKGFIMDACIRHNVMFRNHTSTDRISFDKLSKIFNVDLPTNQHQVIAIKGLWRRANLIPNEWKMKIGATHERHVNVYDTNVQVQGLPGRMSGYWKDTILNGHKTGPHRTSIDAIQEYKSFYNNPFGNIKYSTPGVKTTFVHPKHIVNLDTIHETIHEVFNTNKRIPVVIDGLHETDVIFTTKKKKLKLEFVRSLLHKSHINLFNYITHPNVVCAQISLPKTKPSYKKHITDVVNASITNTPLTIDLKEKFKSINNWQLFIDHKEKRLCFVIWCVNEELYA</sequence>
<reference evidence="1" key="1">
    <citation type="journal article" date="2020" name="Nature">
        <title>Giant virus diversity and host interactions through global metagenomics.</title>
        <authorList>
            <person name="Schulz F."/>
            <person name="Roux S."/>
            <person name="Paez-Espino D."/>
            <person name="Jungbluth S."/>
            <person name="Walsh D.A."/>
            <person name="Denef V.J."/>
            <person name="McMahon K.D."/>
            <person name="Konstantinidis K.T."/>
            <person name="Eloe-Fadrosh E.A."/>
            <person name="Kyrpides N.C."/>
            <person name="Woyke T."/>
        </authorList>
    </citation>
    <scope>NUCLEOTIDE SEQUENCE</scope>
    <source>
        <strain evidence="1">GVMAG-S-1074260-58</strain>
    </source>
</reference>
<accession>A0A6C0JX52</accession>
<organism evidence="1">
    <name type="scientific">viral metagenome</name>
    <dbReference type="NCBI Taxonomy" id="1070528"/>
    <lineage>
        <taxon>unclassified sequences</taxon>
        <taxon>metagenomes</taxon>
        <taxon>organismal metagenomes</taxon>
    </lineage>
</organism>
<dbReference type="AlphaFoldDB" id="A0A6C0JX52"/>
<evidence type="ECO:0000313" key="1">
    <source>
        <dbReference type="EMBL" id="QHU09386.1"/>
    </source>
</evidence>
<protein>
    <recommendedName>
        <fullName evidence="2">Helicase ATP-binding domain-containing protein</fullName>
    </recommendedName>
</protein>
<evidence type="ECO:0008006" key="2">
    <source>
        <dbReference type="Google" id="ProtNLM"/>
    </source>
</evidence>
<name>A0A6C0JX52_9ZZZZ</name>
<proteinExistence type="predicted"/>
<dbReference type="EMBL" id="MN740711">
    <property type="protein sequence ID" value="QHU09386.1"/>
    <property type="molecule type" value="Genomic_DNA"/>
</dbReference>